<accession>A0A7X0G1D5</accession>
<protein>
    <submittedName>
        <fullName evidence="1">Uncharacterized protein</fullName>
    </submittedName>
</protein>
<proteinExistence type="predicted"/>
<evidence type="ECO:0000313" key="2">
    <source>
        <dbReference type="Proteomes" id="UP000546324"/>
    </source>
</evidence>
<reference evidence="1 2" key="1">
    <citation type="submission" date="2020-08" db="EMBL/GenBank/DDBJ databases">
        <title>Sequencing the genomes of 1000 actinobacteria strains.</title>
        <authorList>
            <person name="Klenk H.-P."/>
        </authorList>
    </citation>
    <scope>NUCLEOTIDE SEQUENCE [LARGE SCALE GENOMIC DNA]</scope>
    <source>
        <strain evidence="1 2">DSM 43675</strain>
    </source>
</reference>
<gene>
    <name evidence="1" type="ORF">BKA00_003809</name>
</gene>
<keyword evidence="2" id="KW-1185">Reference proteome</keyword>
<name>A0A7X0G1D5_9ACTN</name>
<sequence>MSMLGADALARRDLRLFVAVSWQLLSATETVEFHGEGNWQLEFIYWGDWGSC</sequence>
<dbReference type="EMBL" id="JACHMQ010000001">
    <property type="protein sequence ID" value="MBB6396895.1"/>
    <property type="molecule type" value="Genomic_DNA"/>
</dbReference>
<dbReference type="Proteomes" id="UP000546324">
    <property type="component" value="Unassembled WGS sequence"/>
</dbReference>
<dbReference type="AlphaFoldDB" id="A0A7X0G1D5"/>
<comment type="caution">
    <text evidence="1">The sequence shown here is derived from an EMBL/GenBank/DDBJ whole genome shotgun (WGS) entry which is preliminary data.</text>
</comment>
<organism evidence="1 2">
    <name type="scientific">Actinomadura coerulea</name>
    <dbReference type="NCBI Taxonomy" id="46159"/>
    <lineage>
        <taxon>Bacteria</taxon>
        <taxon>Bacillati</taxon>
        <taxon>Actinomycetota</taxon>
        <taxon>Actinomycetes</taxon>
        <taxon>Streptosporangiales</taxon>
        <taxon>Thermomonosporaceae</taxon>
        <taxon>Actinomadura</taxon>
    </lineage>
</organism>
<evidence type="ECO:0000313" key="1">
    <source>
        <dbReference type="EMBL" id="MBB6396895.1"/>
    </source>
</evidence>